<feature type="region of interest" description="Disordered" evidence="1">
    <location>
        <begin position="269"/>
        <end position="295"/>
    </location>
</feature>
<feature type="chain" id="PRO_5015752871" description="Alpha amylase" evidence="2">
    <location>
        <begin position="24"/>
        <end position="346"/>
    </location>
</feature>
<protein>
    <recommendedName>
        <fullName evidence="5">Alpha amylase</fullName>
    </recommendedName>
</protein>
<evidence type="ECO:0000256" key="2">
    <source>
        <dbReference type="SAM" id="SignalP"/>
    </source>
</evidence>
<sequence>MLSFQYSALAALALSGIALGHGAKDGVAVDHWDGGRPDGHAPISIMAEHTHNAGEWMLSYRFMSMHMEDLYDGDSKIQPSQAGYTMVPTEMDMEMHMFGLMYAPTNKLTLMAMTNYVENSMDMIITRGMMAGKKTQMKSSGWGDSSIGGLYKFYDENKSRAHFGLSLSLPTGSTGESFKTPMGMTRHQPFSMQLGTGTFDLLPSLTYLNQPTDHWSWGAQANGRIHLSENNQGYSFGDSIGATSWVARNVTEWSSLSLRLGAKSWKGISGDTDNSVNTPMKPKMSSPADPSNHGGTRIDAGLGLNLWHPSNGFRVAAEFAVPLYQNLNGPQLGQDWTLTLGSQFAW</sequence>
<keyword evidence="4" id="KW-1185">Reference proteome</keyword>
<dbReference type="RefSeq" id="WP_105042166.1">
    <property type="nucleotide sequence ID" value="NZ_MQWA01000001.1"/>
</dbReference>
<name>A0A2S7TY46_9BACT</name>
<proteinExistence type="predicted"/>
<reference evidence="3 4" key="1">
    <citation type="submission" date="2016-12" db="EMBL/GenBank/DDBJ databases">
        <title>Study of bacterial adaptation to deep sea.</title>
        <authorList>
            <person name="Song J."/>
            <person name="Yoshizawa S."/>
            <person name="Kogure K."/>
        </authorList>
    </citation>
    <scope>NUCLEOTIDE SEQUENCE [LARGE SCALE GENOMIC DNA]</scope>
    <source>
        <strain evidence="3 4">SAORIC-165</strain>
    </source>
</reference>
<accession>A0A2S7TY46</accession>
<evidence type="ECO:0000313" key="3">
    <source>
        <dbReference type="EMBL" id="PQJ27679.1"/>
    </source>
</evidence>
<comment type="caution">
    <text evidence="3">The sequence shown here is derived from an EMBL/GenBank/DDBJ whole genome shotgun (WGS) entry which is preliminary data.</text>
</comment>
<dbReference type="OrthoDB" id="5450709at2"/>
<gene>
    <name evidence="3" type="ORF">BSZ32_03635</name>
</gene>
<dbReference type="AlphaFoldDB" id="A0A2S7TY46"/>
<evidence type="ECO:0000313" key="4">
    <source>
        <dbReference type="Proteomes" id="UP000239907"/>
    </source>
</evidence>
<evidence type="ECO:0008006" key="5">
    <source>
        <dbReference type="Google" id="ProtNLM"/>
    </source>
</evidence>
<keyword evidence="2" id="KW-0732">Signal</keyword>
<dbReference type="EMBL" id="MQWA01000001">
    <property type="protein sequence ID" value="PQJ27679.1"/>
    <property type="molecule type" value="Genomic_DNA"/>
</dbReference>
<organism evidence="3 4">
    <name type="scientific">Rubritalea profundi</name>
    <dbReference type="NCBI Taxonomy" id="1658618"/>
    <lineage>
        <taxon>Bacteria</taxon>
        <taxon>Pseudomonadati</taxon>
        <taxon>Verrucomicrobiota</taxon>
        <taxon>Verrucomicrobiia</taxon>
        <taxon>Verrucomicrobiales</taxon>
        <taxon>Rubritaleaceae</taxon>
        <taxon>Rubritalea</taxon>
    </lineage>
</organism>
<dbReference type="Proteomes" id="UP000239907">
    <property type="component" value="Unassembled WGS sequence"/>
</dbReference>
<evidence type="ECO:0000256" key="1">
    <source>
        <dbReference type="SAM" id="MobiDB-lite"/>
    </source>
</evidence>
<feature type="signal peptide" evidence="2">
    <location>
        <begin position="1"/>
        <end position="23"/>
    </location>
</feature>